<dbReference type="EMBL" id="QSUL01000006">
    <property type="protein sequence ID" value="RGN35784.1"/>
    <property type="molecule type" value="Genomic_DNA"/>
</dbReference>
<evidence type="ECO:0000256" key="1">
    <source>
        <dbReference type="SAM" id="SignalP"/>
    </source>
</evidence>
<evidence type="ECO:0000313" key="3">
    <source>
        <dbReference type="Proteomes" id="UP000260983"/>
    </source>
</evidence>
<dbReference type="InterPro" id="IPR036378">
    <property type="entry name" value="FAS1_dom_sf"/>
</dbReference>
<dbReference type="SUPFAM" id="SSF82153">
    <property type="entry name" value="FAS1 domain"/>
    <property type="match status" value="1"/>
</dbReference>
<feature type="signal peptide" evidence="1">
    <location>
        <begin position="1"/>
        <end position="26"/>
    </location>
</feature>
<sequence length="236" mass="26908">MNMRIIKKILCFALLSVAISSCTLFGLDFQSNEEYEAKSGTNKINQTVWDFIQSRPDIFSTLIDGITYAGIESLYKESGNTHILLTNSALSSGDNCYWSLNKVLPEGRTDSIKATAWEQYDKAEVKELLTYHILKKEWSYDNLSSTVNWVETYGTGKFKYTKDGQTLDGDTAVMDIRLGQDRNLPLQLNNFSWNIRKLLEASAGSCRTTNIKALDGYIHVSDWYQPRPTRYFMGQE</sequence>
<evidence type="ECO:0008006" key="4">
    <source>
        <dbReference type="Google" id="ProtNLM"/>
    </source>
</evidence>
<organism evidence="2 3">
    <name type="scientific">Bacteroides oleiciplenus</name>
    <dbReference type="NCBI Taxonomy" id="626931"/>
    <lineage>
        <taxon>Bacteria</taxon>
        <taxon>Pseudomonadati</taxon>
        <taxon>Bacteroidota</taxon>
        <taxon>Bacteroidia</taxon>
        <taxon>Bacteroidales</taxon>
        <taxon>Bacteroidaceae</taxon>
        <taxon>Bacteroides</taxon>
    </lineage>
</organism>
<reference evidence="2 3" key="1">
    <citation type="submission" date="2018-08" db="EMBL/GenBank/DDBJ databases">
        <title>A genome reference for cultivated species of the human gut microbiota.</title>
        <authorList>
            <person name="Zou Y."/>
            <person name="Xue W."/>
            <person name="Luo G."/>
        </authorList>
    </citation>
    <scope>NUCLEOTIDE SEQUENCE [LARGE SCALE GENOMIC DNA]</scope>
    <source>
        <strain evidence="2 3">OM05-15BH</strain>
    </source>
</reference>
<dbReference type="Proteomes" id="UP000260983">
    <property type="component" value="Unassembled WGS sequence"/>
</dbReference>
<proteinExistence type="predicted"/>
<accession>A0A3E5BE13</accession>
<dbReference type="AlphaFoldDB" id="A0A3E5BE13"/>
<gene>
    <name evidence="2" type="ORF">DXB65_09640</name>
</gene>
<name>A0A3E5BE13_9BACE</name>
<dbReference type="Gene3D" id="2.30.180.10">
    <property type="entry name" value="FAS1 domain"/>
    <property type="match status" value="1"/>
</dbReference>
<evidence type="ECO:0000313" key="2">
    <source>
        <dbReference type="EMBL" id="RGN35784.1"/>
    </source>
</evidence>
<protein>
    <recommendedName>
        <fullName evidence="4">FAS1 domain-containing protein</fullName>
    </recommendedName>
</protein>
<comment type="caution">
    <text evidence="2">The sequence shown here is derived from an EMBL/GenBank/DDBJ whole genome shotgun (WGS) entry which is preliminary data.</text>
</comment>
<dbReference type="PROSITE" id="PS51257">
    <property type="entry name" value="PROKAR_LIPOPROTEIN"/>
    <property type="match status" value="1"/>
</dbReference>
<feature type="chain" id="PRO_5017826129" description="FAS1 domain-containing protein" evidence="1">
    <location>
        <begin position="27"/>
        <end position="236"/>
    </location>
</feature>
<keyword evidence="1" id="KW-0732">Signal</keyword>